<proteinExistence type="inferred from homology"/>
<evidence type="ECO:0000256" key="6">
    <source>
        <dbReference type="ARBA" id="ARBA00023004"/>
    </source>
</evidence>
<keyword evidence="9 11" id="KW-0472">Membrane</keyword>
<evidence type="ECO:0000256" key="4">
    <source>
        <dbReference type="ARBA" id="ARBA00022496"/>
    </source>
</evidence>
<dbReference type="Pfam" id="PF07715">
    <property type="entry name" value="Plug"/>
    <property type="match status" value="1"/>
</dbReference>
<evidence type="ECO:0000256" key="5">
    <source>
        <dbReference type="ARBA" id="ARBA00022692"/>
    </source>
</evidence>
<evidence type="ECO:0000256" key="1">
    <source>
        <dbReference type="ARBA" id="ARBA00004571"/>
    </source>
</evidence>
<evidence type="ECO:0000256" key="3">
    <source>
        <dbReference type="ARBA" id="ARBA00022452"/>
    </source>
</evidence>
<sequence>MAAGKRRGLIRLAAGIALGVLPVVATAQTALPEITVSAERSSEGSTGGTVPVASASQGEVSAQEVQARPITRPGEALEVVPGLIVTQHSGEGKANQYFLRGFNLDHGTDIAIHVDGMPVNMRSHGHGQGYADLNFLIPELIGGVWYRKGPYYAEEGDFASAGSVRIGYVDRLDRGLAQVSMGSFGMWRGLVAASRPVGEGHLLAAIDVNLYRGPWAVSDDVRKVSTVLRYSQGTEANGISLTGMAYLNRWTSTDQIPVRAIASGQINRYGSLDPTDGGNANRFSLSGRWSRTEADSATRIEAYAIRSGLNLWNNFTYFLDNPVNGDQFRQSDLRTVLGINASHTWFGRLGSIPMETKVGLQARHDDIRVGLERTEARSALSVVRDDRVRETSVGFFAENTLRWTPWLRTTLGARVDWYGASVLSDTAANSGRVQAAITSPKAGLVLGPFWNTELFLNAGHGFHSNDARGATITVDPTDKVTPLASVPLLVKSRGAEVGLRYRQGNVFDTSFAVFVLDFASENLFVGDAGTTEASRPSRRVGVEWTARWRPTPWLSLDAEIAYARARFTDTDPAGRYVPGAPELVAAAGFTIGHQTGWFGGARLRFFGSRPLIEDNSARSPATALVNGRIGYRFDNGVSVQLDVLNLLNAQTSQIDYYYRSRLQGEPLGGVADRHFKPAEPRAARLTVAGRF</sequence>
<evidence type="ECO:0000259" key="14">
    <source>
        <dbReference type="Pfam" id="PF00593"/>
    </source>
</evidence>
<evidence type="ECO:0000256" key="13">
    <source>
        <dbReference type="SAM" id="SignalP"/>
    </source>
</evidence>
<dbReference type="InterPro" id="IPR037066">
    <property type="entry name" value="Plug_dom_sf"/>
</dbReference>
<dbReference type="AlphaFoldDB" id="A0A4D7QIB4"/>
<protein>
    <submittedName>
        <fullName evidence="16">TonB-dependent receptor</fullName>
    </submittedName>
</protein>
<dbReference type="KEGG" id="paqt:E8L99_11980"/>
<dbReference type="Pfam" id="PF00593">
    <property type="entry name" value="TonB_dep_Rec_b-barrel"/>
    <property type="match status" value="1"/>
</dbReference>
<keyword evidence="4" id="KW-0410">Iron transport</keyword>
<feature type="region of interest" description="Disordered" evidence="12">
    <location>
        <begin position="37"/>
        <end position="66"/>
    </location>
</feature>
<accession>A0A4D7QIB4</accession>
<comment type="similarity">
    <text evidence="11">Belongs to the TonB-dependent receptor family.</text>
</comment>
<keyword evidence="3" id="KW-1134">Transmembrane beta strand</keyword>
<keyword evidence="6" id="KW-0408">Iron</keyword>
<name>A0A4D7QIB4_9HYPH</name>
<dbReference type="RefSeq" id="WP_137099752.1">
    <property type="nucleotide sequence ID" value="NZ_CP039865.1"/>
</dbReference>
<keyword evidence="10" id="KW-0998">Cell outer membrane</keyword>
<evidence type="ECO:0000313" key="16">
    <source>
        <dbReference type="EMBL" id="QCK86421.1"/>
    </source>
</evidence>
<dbReference type="SUPFAM" id="SSF56935">
    <property type="entry name" value="Porins"/>
    <property type="match status" value="1"/>
</dbReference>
<keyword evidence="5" id="KW-0812">Transmembrane</keyword>
<evidence type="ECO:0000259" key="15">
    <source>
        <dbReference type="Pfam" id="PF07715"/>
    </source>
</evidence>
<feature type="signal peptide" evidence="13">
    <location>
        <begin position="1"/>
        <end position="27"/>
    </location>
</feature>
<feature type="chain" id="PRO_5020371810" evidence="13">
    <location>
        <begin position="28"/>
        <end position="691"/>
    </location>
</feature>
<dbReference type="Gene3D" id="2.170.130.10">
    <property type="entry name" value="TonB-dependent receptor, plug domain"/>
    <property type="match status" value="1"/>
</dbReference>
<comment type="subcellular location">
    <subcellularLocation>
        <location evidence="1">Cell outer membrane</location>
        <topology evidence="1">Multi-pass membrane protein</topology>
    </subcellularLocation>
</comment>
<keyword evidence="8 11" id="KW-0798">TonB box</keyword>
<evidence type="ECO:0000256" key="7">
    <source>
        <dbReference type="ARBA" id="ARBA00023065"/>
    </source>
</evidence>
<reference evidence="16 17" key="1">
    <citation type="submission" date="2019-04" db="EMBL/GenBank/DDBJ databases">
        <title>Phreatobacter aquaticus sp. nov.</title>
        <authorList>
            <person name="Choi A."/>
            <person name="Baek K."/>
        </authorList>
    </citation>
    <scope>NUCLEOTIDE SEQUENCE [LARGE SCALE GENOMIC DNA]</scope>
    <source>
        <strain evidence="16 17">NMCR1094</strain>
    </source>
</reference>
<keyword evidence="17" id="KW-1185">Reference proteome</keyword>
<keyword evidence="2" id="KW-0813">Transport</keyword>
<keyword evidence="16" id="KW-0675">Receptor</keyword>
<feature type="compositionally biased region" description="Polar residues" evidence="12">
    <location>
        <begin position="54"/>
        <end position="64"/>
    </location>
</feature>
<evidence type="ECO:0000256" key="9">
    <source>
        <dbReference type="ARBA" id="ARBA00023136"/>
    </source>
</evidence>
<dbReference type="PANTHER" id="PTHR32552">
    <property type="entry name" value="FERRICHROME IRON RECEPTOR-RELATED"/>
    <property type="match status" value="1"/>
</dbReference>
<evidence type="ECO:0000256" key="10">
    <source>
        <dbReference type="ARBA" id="ARBA00023237"/>
    </source>
</evidence>
<dbReference type="InterPro" id="IPR039426">
    <property type="entry name" value="TonB-dep_rcpt-like"/>
</dbReference>
<dbReference type="EMBL" id="CP039865">
    <property type="protein sequence ID" value="QCK86421.1"/>
    <property type="molecule type" value="Genomic_DNA"/>
</dbReference>
<dbReference type="OrthoDB" id="99480at2"/>
<dbReference type="Gene3D" id="2.40.170.20">
    <property type="entry name" value="TonB-dependent receptor, beta-barrel domain"/>
    <property type="match status" value="1"/>
</dbReference>
<evidence type="ECO:0000256" key="12">
    <source>
        <dbReference type="SAM" id="MobiDB-lite"/>
    </source>
</evidence>
<dbReference type="InterPro" id="IPR000531">
    <property type="entry name" value="Beta-barrel_TonB"/>
</dbReference>
<dbReference type="GO" id="GO:0009279">
    <property type="term" value="C:cell outer membrane"/>
    <property type="evidence" value="ECO:0007669"/>
    <property type="project" value="UniProtKB-SubCell"/>
</dbReference>
<keyword evidence="13" id="KW-0732">Signal</keyword>
<feature type="domain" description="TonB-dependent receptor-like beta-barrel" evidence="14">
    <location>
        <begin position="262"/>
        <end position="646"/>
    </location>
</feature>
<dbReference type="PANTHER" id="PTHR32552:SF81">
    <property type="entry name" value="TONB-DEPENDENT OUTER MEMBRANE RECEPTOR"/>
    <property type="match status" value="1"/>
</dbReference>
<feature type="domain" description="TonB-dependent receptor plug" evidence="15">
    <location>
        <begin position="59"/>
        <end position="162"/>
    </location>
</feature>
<dbReference type="InterPro" id="IPR036942">
    <property type="entry name" value="Beta-barrel_TonB_sf"/>
</dbReference>
<dbReference type="GO" id="GO:0006826">
    <property type="term" value="P:iron ion transport"/>
    <property type="evidence" value="ECO:0007669"/>
    <property type="project" value="UniProtKB-KW"/>
</dbReference>
<gene>
    <name evidence="16" type="ORF">E8L99_11980</name>
</gene>
<dbReference type="Proteomes" id="UP000298588">
    <property type="component" value="Chromosome"/>
</dbReference>
<organism evidence="16 17">
    <name type="scientific">Phreatobacter aquaticus</name>
    <dbReference type="NCBI Taxonomy" id="2570229"/>
    <lineage>
        <taxon>Bacteria</taxon>
        <taxon>Pseudomonadati</taxon>
        <taxon>Pseudomonadota</taxon>
        <taxon>Alphaproteobacteria</taxon>
        <taxon>Hyphomicrobiales</taxon>
        <taxon>Phreatobacteraceae</taxon>
        <taxon>Phreatobacter</taxon>
    </lineage>
</organism>
<keyword evidence="7" id="KW-0406">Ion transport</keyword>
<evidence type="ECO:0000256" key="11">
    <source>
        <dbReference type="RuleBase" id="RU003357"/>
    </source>
</evidence>
<evidence type="ECO:0000256" key="8">
    <source>
        <dbReference type="ARBA" id="ARBA00023077"/>
    </source>
</evidence>
<evidence type="ECO:0000256" key="2">
    <source>
        <dbReference type="ARBA" id="ARBA00022448"/>
    </source>
</evidence>
<dbReference type="InterPro" id="IPR012910">
    <property type="entry name" value="Plug_dom"/>
</dbReference>
<evidence type="ECO:0000313" key="17">
    <source>
        <dbReference type="Proteomes" id="UP000298588"/>
    </source>
</evidence>